<accession>A0A1B1YS23</accession>
<dbReference type="Pfam" id="PF20256">
    <property type="entry name" value="MoCoBD_2"/>
    <property type="match status" value="2"/>
</dbReference>
<organism evidence="3 4">
    <name type="scientific">Immundisolibacter cernigliae</name>
    <dbReference type="NCBI Taxonomy" id="1810504"/>
    <lineage>
        <taxon>Bacteria</taxon>
        <taxon>Pseudomonadati</taxon>
        <taxon>Pseudomonadota</taxon>
        <taxon>Gammaproteobacteria</taxon>
        <taxon>Immundisolibacterales</taxon>
        <taxon>Immundisolibacteraceae</taxon>
        <taxon>Immundisolibacter</taxon>
    </lineage>
</organism>
<dbReference type="InterPro" id="IPR006311">
    <property type="entry name" value="TAT_signal"/>
</dbReference>
<sequence>MVALSRRAFLASGASLAGGLCLALRLPLAGAAGSTSESALAPNAFVHIASDGAVTLTLHKSEMGQGVHSGLAAILADELDVDLASVRLTMADEDPAYYLAMGMMGTGGSTSIRMSWDALADAAASARAMLVAAAARTWQVEPTACRTAAGKVLGPTGQALGYGELAALAATLPVPEKPPRKPPAEYRYIGKPTPRVDNLAKVTGQAQFGIDVTQPGLLTAVVLRPPQFGAVLESFDATAAQALPGVRKIVAIDSGVGVIADGYWQARRAAQRITVKWRPAALAMDDASIARALDAALEQPGSPARRDGDVDAALKAAGKTLEATYRLPFLAHACLEPMNATAHVRDGQCEIWAPTQGQTRSRDAAAKLLGIPRERVTVHTTYLGGGFGRRFEVDFVLDAVALSRAAGAPVKVIWSREDDLAHDFYRPAAAHRLTAALHEKTPSAWQHRIASPSIQSRLAPDTIKGGIDRTVVEGVRELPYAIPNVAVDCALVETGVPVGYWRSVGSSGNAFVVESFIDELAHAAGEDPLAFRRRLLARQPRHLRVLELAAERAGWGQPLPQGQSRGLAVHMSYGSYVAQVAEVEVADGAPRVRRVVCVIDCGRHVNPDQVVAQMEGGIVYGLTAALYGEVPIAGGSARIGNFDTYPLLRLDRMPRIEVHIVGSQEPPGGTGEPGVPPLAPAVANALFSLTGQRLRSLPLRLPT</sequence>
<dbReference type="Gene3D" id="3.90.1170.50">
    <property type="entry name" value="Aldehyde oxidase/xanthine dehydrogenase, a/b hammerhead"/>
    <property type="match status" value="1"/>
</dbReference>
<dbReference type="SMART" id="SM01008">
    <property type="entry name" value="Ald_Xan_dh_C"/>
    <property type="match status" value="1"/>
</dbReference>
<feature type="chain" id="PRO_5008532972" description="Aldehyde oxidase/xanthine dehydrogenase a/b hammerhead domain-containing protein" evidence="1">
    <location>
        <begin position="32"/>
        <end position="703"/>
    </location>
</feature>
<dbReference type="PANTHER" id="PTHR47495">
    <property type="entry name" value="ALDEHYDE DEHYDROGENASE"/>
    <property type="match status" value="1"/>
</dbReference>
<evidence type="ECO:0000256" key="1">
    <source>
        <dbReference type="SAM" id="SignalP"/>
    </source>
</evidence>
<name>A0A1B1YS23_9GAMM</name>
<protein>
    <recommendedName>
        <fullName evidence="2">Aldehyde oxidase/xanthine dehydrogenase a/b hammerhead domain-containing protein</fullName>
    </recommendedName>
</protein>
<dbReference type="InterPro" id="IPR052516">
    <property type="entry name" value="N-heterocyclic_Hydroxylase"/>
</dbReference>
<dbReference type="Proteomes" id="UP000092952">
    <property type="component" value="Chromosome"/>
</dbReference>
<dbReference type="InterPro" id="IPR046867">
    <property type="entry name" value="AldOxase/xan_DH_MoCoBD2"/>
</dbReference>
<dbReference type="EMBL" id="CP014671">
    <property type="protein sequence ID" value="ANX03608.1"/>
    <property type="molecule type" value="Genomic_DNA"/>
</dbReference>
<dbReference type="SUPFAM" id="SSF56003">
    <property type="entry name" value="Molybdenum cofactor-binding domain"/>
    <property type="match status" value="2"/>
</dbReference>
<dbReference type="PIRSF" id="PIRSF036389">
    <property type="entry name" value="IOR_B"/>
    <property type="match status" value="1"/>
</dbReference>
<gene>
    <name evidence="3" type="ORF">PG2T_04955</name>
</gene>
<feature type="signal peptide" evidence="1">
    <location>
        <begin position="1"/>
        <end position="31"/>
    </location>
</feature>
<proteinExistence type="predicted"/>
<dbReference type="PROSITE" id="PS51318">
    <property type="entry name" value="TAT"/>
    <property type="match status" value="1"/>
</dbReference>
<dbReference type="KEGG" id="gbi:PG2T_04955"/>
<dbReference type="Gene3D" id="3.30.365.10">
    <property type="entry name" value="Aldehyde oxidase/xanthine dehydrogenase, molybdopterin binding domain"/>
    <property type="match status" value="4"/>
</dbReference>
<dbReference type="AlphaFoldDB" id="A0A1B1YS23"/>
<dbReference type="InterPro" id="IPR037165">
    <property type="entry name" value="AldOxase/xan_DH_Mopterin-bd_sf"/>
</dbReference>
<reference evidence="4" key="1">
    <citation type="submission" date="2016-03" db="EMBL/GenBank/DDBJ databases">
        <title>Complete genome sequence of Solimmundus cernigliae, representing a novel lineage of polycyclic aromatic hydrocarbon degraders within the Gammaproteobacteria.</title>
        <authorList>
            <person name="Singleton D.R."/>
            <person name="Dickey A.N."/>
            <person name="Scholl E.H."/>
            <person name="Wright F.A."/>
            <person name="Aitken M.D."/>
        </authorList>
    </citation>
    <scope>NUCLEOTIDE SEQUENCE [LARGE SCALE GENOMIC DNA]</scope>
    <source>
        <strain evidence="4">TR3.2</strain>
    </source>
</reference>
<dbReference type="InterPro" id="IPR000674">
    <property type="entry name" value="Ald_Oxase/Xan_DH_a/b"/>
</dbReference>
<dbReference type="GO" id="GO:0016491">
    <property type="term" value="F:oxidoreductase activity"/>
    <property type="evidence" value="ECO:0007669"/>
    <property type="project" value="InterPro"/>
</dbReference>
<keyword evidence="4" id="KW-1185">Reference proteome</keyword>
<dbReference type="Pfam" id="PF02738">
    <property type="entry name" value="MoCoBD_1"/>
    <property type="match status" value="1"/>
</dbReference>
<dbReference type="InterPro" id="IPR008274">
    <property type="entry name" value="AldOxase/xan_DH_MoCoBD1"/>
</dbReference>
<dbReference type="PANTHER" id="PTHR47495:SF2">
    <property type="entry name" value="ALDEHYDE DEHYDROGENASE"/>
    <property type="match status" value="1"/>
</dbReference>
<dbReference type="InterPro" id="IPR012368">
    <property type="entry name" value="OxRdtase_Mopterin-bd_su_IorB"/>
</dbReference>
<dbReference type="STRING" id="1810504.PG2T_04955"/>
<evidence type="ECO:0000313" key="4">
    <source>
        <dbReference type="Proteomes" id="UP000092952"/>
    </source>
</evidence>
<dbReference type="InParanoid" id="A0A1B1YS23"/>
<evidence type="ECO:0000259" key="2">
    <source>
        <dbReference type="SMART" id="SM01008"/>
    </source>
</evidence>
<feature type="domain" description="Aldehyde oxidase/xanthine dehydrogenase a/b hammerhead" evidence="2">
    <location>
        <begin position="203"/>
        <end position="281"/>
    </location>
</feature>
<evidence type="ECO:0000313" key="3">
    <source>
        <dbReference type="EMBL" id="ANX03608.1"/>
    </source>
</evidence>
<dbReference type="RefSeq" id="WP_068803123.1">
    <property type="nucleotide sequence ID" value="NZ_CP014671.1"/>
</dbReference>
<dbReference type="OrthoDB" id="9767994at2"/>
<keyword evidence="1" id="KW-0732">Signal</keyword>